<dbReference type="OrthoDB" id="1295060at2759"/>
<protein>
    <recommendedName>
        <fullName evidence="2 5">peptidylprolyl isomerase</fullName>
        <ecNumber evidence="2 5">5.2.1.8</ecNumber>
    </recommendedName>
</protein>
<dbReference type="PROSITE" id="PS50059">
    <property type="entry name" value="FKBP_PPIASE"/>
    <property type="match status" value="1"/>
</dbReference>
<dbReference type="AlphaFoldDB" id="A0A484KT10"/>
<evidence type="ECO:0000256" key="3">
    <source>
        <dbReference type="ARBA" id="ARBA00023110"/>
    </source>
</evidence>
<feature type="region of interest" description="Disordered" evidence="6">
    <location>
        <begin position="1"/>
        <end position="85"/>
    </location>
</feature>
<feature type="domain" description="PPIase FKBP-type" evidence="7">
    <location>
        <begin position="103"/>
        <end position="189"/>
    </location>
</feature>
<dbReference type="SUPFAM" id="SSF54534">
    <property type="entry name" value="FKBP-like"/>
    <property type="match status" value="1"/>
</dbReference>
<keyword evidence="3 5" id="KW-0697">Rotamase</keyword>
<evidence type="ECO:0000256" key="4">
    <source>
        <dbReference type="ARBA" id="ARBA00023235"/>
    </source>
</evidence>
<name>A0A484KT10_9ASTE</name>
<dbReference type="Pfam" id="PF00254">
    <property type="entry name" value="FKBP_C"/>
    <property type="match status" value="1"/>
</dbReference>
<dbReference type="GO" id="GO:0003755">
    <property type="term" value="F:peptidyl-prolyl cis-trans isomerase activity"/>
    <property type="evidence" value="ECO:0007669"/>
    <property type="project" value="UniProtKB-KW"/>
</dbReference>
<evidence type="ECO:0000256" key="5">
    <source>
        <dbReference type="PROSITE-ProRule" id="PRU00277"/>
    </source>
</evidence>
<evidence type="ECO:0000256" key="1">
    <source>
        <dbReference type="ARBA" id="ARBA00000971"/>
    </source>
</evidence>
<feature type="compositionally biased region" description="Basic residues" evidence="6">
    <location>
        <begin position="32"/>
        <end position="41"/>
    </location>
</feature>
<dbReference type="Proteomes" id="UP000595140">
    <property type="component" value="Unassembled WGS sequence"/>
</dbReference>
<keyword evidence="4 5" id="KW-0413">Isomerase</keyword>
<dbReference type="InterPro" id="IPR046357">
    <property type="entry name" value="PPIase_dom_sf"/>
</dbReference>
<sequence>MDTSLLPTTKQHESPTTRINDVTSDVADGFRSVKKHSNKKAKVGDDGMSSVPEADSTMNGVLPPSPNDKGTDPESGQSRSFSNGLIVEDLAKGNPDGRVATTGRKVKVHFTGMLWENGHTFTPSGATFRFCLGDKGVLPGWNIGIEGMRVGDKRRLTIPPLLGYGSEGFGEQIPPNSWLVYDIELVSVHR</sequence>
<reference evidence="8 9" key="1">
    <citation type="submission" date="2018-04" db="EMBL/GenBank/DDBJ databases">
        <authorList>
            <person name="Vogel A."/>
        </authorList>
    </citation>
    <scope>NUCLEOTIDE SEQUENCE [LARGE SCALE GENOMIC DNA]</scope>
</reference>
<evidence type="ECO:0000313" key="8">
    <source>
        <dbReference type="EMBL" id="VFQ66309.1"/>
    </source>
</evidence>
<dbReference type="EC" id="5.2.1.8" evidence="2 5"/>
<dbReference type="Gene3D" id="3.10.50.40">
    <property type="match status" value="1"/>
</dbReference>
<keyword evidence="9" id="KW-1185">Reference proteome</keyword>
<evidence type="ECO:0000259" key="7">
    <source>
        <dbReference type="PROSITE" id="PS50059"/>
    </source>
</evidence>
<dbReference type="EMBL" id="OOIL02000547">
    <property type="protein sequence ID" value="VFQ66309.1"/>
    <property type="molecule type" value="Genomic_DNA"/>
</dbReference>
<evidence type="ECO:0000313" key="9">
    <source>
        <dbReference type="Proteomes" id="UP000595140"/>
    </source>
</evidence>
<comment type="catalytic activity">
    <reaction evidence="1 5">
        <text>[protein]-peptidylproline (omega=180) = [protein]-peptidylproline (omega=0)</text>
        <dbReference type="Rhea" id="RHEA:16237"/>
        <dbReference type="Rhea" id="RHEA-COMP:10747"/>
        <dbReference type="Rhea" id="RHEA-COMP:10748"/>
        <dbReference type="ChEBI" id="CHEBI:83833"/>
        <dbReference type="ChEBI" id="CHEBI:83834"/>
        <dbReference type="EC" id="5.2.1.8"/>
    </reaction>
</comment>
<evidence type="ECO:0000256" key="2">
    <source>
        <dbReference type="ARBA" id="ARBA00013194"/>
    </source>
</evidence>
<gene>
    <name evidence="8" type="ORF">CCAM_LOCUS8085</name>
</gene>
<organism evidence="8 9">
    <name type="scientific">Cuscuta campestris</name>
    <dbReference type="NCBI Taxonomy" id="132261"/>
    <lineage>
        <taxon>Eukaryota</taxon>
        <taxon>Viridiplantae</taxon>
        <taxon>Streptophyta</taxon>
        <taxon>Embryophyta</taxon>
        <taxon>Tracheophyta</taxon>
        <taxon>Spermatophyta</taxon>
        <taxon>Magnoliopsida</taxon>
        <taxon>eudicotyledons</taxon>
        <taxon>Gunneridae</taxon>
        <taxon>Pentapetalae</taxon>
        <taxon>asterids</taxon>
        <taxon>lamiids</taxon>
        <taxon>Solanales</taxon>
        <taxon>Convolvulaceae</taxon>
        <taxon>Cuscuteae</taxon>
        <taxon>Cuscuta</taxon>
        <taxon>Cuscuta subgen. Grammica</taxon>
        <taxon>Cuscuta sect. Cleistogrammica</taxon>
    </lineage>
</organism>
<dbReference type="PANTHER" id="PTHR43811">
    <property type="entry name" value="FKBP-TYPE PEPTIDYL-PROLYL CIS-TRANS ISOMERASE FKPA"/>
    <property type="match status" value="1"/>
</dbReference>
<proteinExistence type="predicted"/>
<dbReference type="PANTHER" id="PTHR43811:SF48">
    <property type="entry name" value="PEPTIDYL-PROLYL CIS-TRANS ISOMERASE FKBP43"/>
    <property type="match status" value="1"/>
</dbReference>
<accession>A0A484KT10</accession>
<evidence type="ECO:0000256" key="6">
    <source>
        <dbReference type="SAM" id="MobiDB-lite"/>
    </source>
</evidence>
<dbReference type="InterPro" id="IPR001179">
    <property type="entry name" value="PPIase_FKBP_dom"/>
</dbReference>
<feature type="compositionally biased region" description="Polar residues" evidence="6">
    <location>
        <begin position="74"/>
        <end position="83"/>
    </location>
</feature>